<evidence type="ECO:0000313" key="2">
    <source>
        <dbReference type="Proteomes" id="UP000054047"/>
    </source>
</evidence>
<dbReference type="EMBL" id="KN744662">
    <property type="protein sequence ID" value="KIH52068.1"/>
    <property type="molecule type" value="Genomic_DNA"/>
</dbReference>
<dbReference type="SUPFAM" id="SSF116846">
    <property type="entry name" value="MIT domain"/>
    <property type="match status" value="1"/>
</dbReference>
<name>A0A0C2C707_9BILA</name>
<dbReference type="Gene3D" id="1.20.58.80">
    <property type="entry name" value="Phosphotransferase system, lactose/cellobiose-type IIA subunit"/>
    <property type="match status" value="1"/>
</dbReference>
<dbReference type="Proteomes" id="UP000054047">
    <property type="component" value="Unassembled WGS sequence"/>
</dbReference>
<dbReference type="InterPro" id="IPR036181">
    <property type="entry name" value="MIT_dom_sf"/>
</dbReference>
<evidence type="ECO:0000313" key="1">
    <source>
        <dbReference type="EMBL" id="KIH52068.1"/>
    </source>
</evidence>
<reference evidence="1 2" key="1">
    <citation type="submission" date="2013-12" db="EMBL/GenBank/DDBJ databases">
        <title>Draft genome of the parsitic nematode Ancylostoma duodenale.</title>
        <authorList>
            <person name="Mitreva M."/>
        </authorList>
    </citation>
    <scope>NUCLEOTIDE SEQUENCE [LARGE SCALE GENOMIC DNA]</scope>
    <source>
        <strain evidence="1 2">Zhejiang</strain>
    </source>
</reference>
<organism evidence="1 2">
    <name type="scientific">Ancylostoma duodenale</name>
    <dbReference type="NCBI Taxonomy" id="51022"/>
    <lineage>
        <taxon>Eukaryota</taxon>
        <taxon>Metazoa</taxon>
        <taxon>Ecdysozoa</taxon>
        <taxon>Nematoda</taxon>
        <taxon>Chromadorea</taxon>
        <taxon>Rhabditida</taxon>
        <taxon>Rhabditina</taxon>
        <taxon>Rhabditomorpha</taxon>
        <taxon>Strongyloidea</taxon>
        <taxon>Ancylostomatidae</taxon>
        <taxon>Ancylostomatinae</taxon>
        <taxon>Ancylostoma</taxon>
    </lineage>
</organism>
<keyword evidence="2" id="KW-1185">Reference proteome</keyword>
<accession>A0A0C2C707</accession>
<protein>
    <submittedName>
        <fullName evidence="1">Uncharacterized protein</fullName>
    </submittedName>
</protein>
<gene>
    <name evidence="1" type="ORF">ANCDUO_17837</name>
</gene>
<dbReference type="OrthoDB" id="29072at2759"/>
<sequence length="70" mass="8265">EAQGDKQKETIRAKCTTYLNRYEQIKKFLKEGKDKKPVKGYGFSLPMLMLCCRKRLTSQIIYNRNHPTLL</sequence>
<dbReference type="AlphaFoldDB" id="A0A0C2C707"/>
<feature type="non-terminal residue" evidence="1">
    <location>
        <position position="1"/>
    </location>
</feature>
<proteinExistence type="predicted"/>